<name>A0A9N8KR57_CHRIL</name>
<evidence type="ECO:0000313" key="3">
    <source>
        <dbReference type="Proteomes" id="UP001154114"/>
    </source>
</evidence>
<dbReference type="AlphaFoldDB" id="A0A9N8KR57"/>
<evidence type="ECO:0000313" key="2">
    <source>
        <dbReference type="EMBL" id="CAD0197393.1"/>
    </source>
</evidence>
<feature type="transmembrane region" description="Helical" evidence="1">
    <location>
        <begin position="64"/>
        <end position="85"/>
    </location>
</feature>
<keyword evidence="1" id="KW-0472">Membrane</keyword>
<accession>A0A9N8KR57</accession>
<dbReference type="Proteomes" id="UP001154114">
    <property type="component" value="Chromosome 6"/>
</dbReference>
<proteinExistence type="predicted"/>
<gene>
    <name evidence="2" type="ORF">CINC_LOCUS11676</name>
</gene>
<feature type="transmembrane region" description="Helical" evidence="1">
    <location>
        <begin position="39"/>
        <end position="58"/>
    </location>
</feature>
<evidence type="ECO:0000256" key="1">
    <source>
        <dbReference type="SAM" id="Phobius"/>
    </source>
</evidence>
<sequence length="111" mass="12498">MGFPIHVTTRASQNCCHLVLKPSAVANQKLNVRCSMTDIWIGWCGANFFVTIIFSLVYKVMLSILIELNTVSGIGLCLISIKNLIARIKITQENQHCKILCSLYYVPCFFL</sequence>
<dbReference type="EMBL" id="LR824009">
    <property type="protein sequence ID" value="CAD0197393.1"/>
    <property type="molecule type" value="Genomic_DNA"/>
</dbReference>
<keyword evidence="1" id="KW-0812">Transmembrane</keyword>
<keyword evidence="1" id="KW-1133">Transmembrane helix</keyword>
<organism evidence="2 3">
    <name type="scientific">Chrysodeixis includens</name>
    <name type="common">Soybean looper</name>
    <name type="synonym">Pseudoplusia includens</name>
    <dbReference type="NCBI Taxonomy" id="689277"/>
    <lineage>
        <taxon>Eukaryota</taxon>
        <taxon>Metazoa</taxon>
        <taxon>Ecdysozoa</taxon>
        <taxon>Arthropoda</taxon>
        <taxon>Hexapoda</taxon>
        <taxon>Insecta</taxon>
        <taxon>Pterygota</taxon>
        <taxon>Neoptera</taxon>
        <taxon>Endopterygota</taxon>
        <taxon>Lepidoptera</taxon>
        <taxon>Glossata</taxon>
        <taxon>Ditrysia</taxon>
        <taxon>Noctuoidea</taxon>
        <taxon>Noctuidae</taxon>
        <taxon>Plusiinae</taxon>
        <taxon>Chrysodeixis</taxon>
    </lineage>
</organism>
<keyword evidence="3" id="KW-1185">Reference proteome</keyword>
<protein>
    <submittedName>
        <fullName evidence="2">Uncharacterized protein</fullName>
    </submittedName>
</protein>
<reference evidence="2" key="1">
    <citation type="submission" date="2021-12" db="EMBL/GenBank/DDBJ databases">
        <authorList>
            <person name="King R."/>
        </authorList>
    </citation>
    <scope>NUCLEOTIDE SEQUENCE</scope>
</reference>